<name>A0ABP7VPY5_9BACI</name>
<dbReference type="Gene3D" id="3.40.50.300">
    <property type="entry name" value="P-loop containing nucleotide triphosphate hydrolases"/>
    <property type="match status" value="1"/>
</dbReference>
<dbReference type="SMART" id="SM00382">
    <property type="entry name" value="AAA"/>
    <property type="match status" value="1"/>
</dbReference>
<dbReference type="SUPFAM" id="SSF52540">
    <property type="entry name" value="P-loop containing nucleoside triphosphate hydrolases"/>
    <property type="match status" value="1"/>
</dbReference>
<protein>
    <submittedName>
        <fullName evidence="2">MoxR family ATPase</fullName>
    </submittedName>
</protein>
<dbReference type="PANTHER" id="PTHR42759">
    <property type="entry name" value="MOXR FAMILY PROTEIN"/>
    <property type="match status" value="1"/>
</dbReference>
<dbReference type="InterPro" id="IPR011703">
    <property type="entry name" value="ATPase_AAA-3"/>
</dbReference>
<proteinExistence type="predicted"/>
<organism evidence="2 3">
    <name type="scientific">Amphibacillus indicireducens</name>
    <dbReference type="NCBI Taxonomy" id="1076330"/>
    <lineage>
        <taxon>Bacteria</taxon>
        <taxon>Bacillati</taxon>
        <taxon>Bacillota</taxon>
        <taxon>Bacilli</taxon>
        <taxon>Bacillales</taxon>
        <taxon>Bacillaceae</taxon>
        <taxon>Amphibacillus</taxon>
    </lineage>
</organism>
<comment type="caution">
    <text evidence="2">The sequence shown here is derived from an EMBL/GenBank/DDBJ whole genome shotgun (WGS) entry which is preliminary data.</text>
</comment>
<dbReference type="Gene3D" id="1.10.8.80">
    <property type="entry name" value="Magnesium chelatase subunit I, C-Terminal domain"/>
    <property type="match status" value="1"/>
</dbReference>
<evidence type="ECO:0000313" key="3">
    <source>
        <dbReference type="Proteomes" id="UP001501734"/>
    </source>
</evidence>
<dbReference type="InterPro" id="IPR050764">
    <property type="entry name" value="CbbQ/NirQ/NorQ/GpvN"/>
</dbReference>
<dbReference type="InterPro" id="IPR041628">
    <property type="entry name" value="ChlI/MoxR_AAA_lid"/>
</dbReference>
<evidence type="ECO:0000313" key="2">
    <source>
        <dbReference type="EMBL" id="GAA4071070.1"/>
    </source>
</evidence>
<feature type="domain" description="AAA+ ATPase" evidence="1">
    <location>
        <begin position="37"/>
        <end position="178"/>
    </location>
</feature>
<dbReference type="InterPro" id="IPR003593">
    <property type="entry name" value="AAA+_ATPase"/>
</dbReference>
<dbReference type="Pfam" id="PF07726">
    <property type="entry name" value="AAA_3"/>
    <property type="match status" value="1"/>
</dbReference>
<dbReference type="EMBL" id="BAABDL010000085">
    <property type="protein sequence ID" value="GAA4071070.1"/>
    <property type="molecule type" value="Genomic_DNA"/>
</dbReference>
<dbReference type="CDD" id="cd00009">
    <property type="entry name" value="AAA"/>
    <property type="match status" value="1"/>
</dbReference>
<gene>
    <name evidence="2" type="ORF">GCM10022410_15840</name>
</gene>
<keyword evidence="3" id="KW-1185">Reference proteome</keyword>
<dbReference type="PANTHER" id="PTHR42759:SF5">
    <property type="entry name" value="METHANOL DEHYDROGENASE REGULATOR"/>
    <property type="match status" value="1"/>
</dbReference>
<dbReference type="PIRSF" id="PIRSF002849">
    <property type="entry name" value="AAA_ATPase_chaperone_MoxR_prd"/>
    <property type="match status" value="1"/>
</dbReference>
<dbReference type="RefSeq" id="WP_344911987.1">
    <property type="nucleotide sequence ID" value="NZ_BAABDL010000085.1"/>
</dbReference>
<dbReference type="Proteomes" id="UP001501734">
    <property type="component" value="Unassembled WGS sequence"/>
</dbReference>
<dbReference type="InterPro" id="IPR027417">
    <property type="entry name" value="P-loop_NTPase"/>
</dbReference>
<reference evidence="3" key="1">
    <citation type="journal article" date="2019" name="Int. J. Syst. Evol. Microbiol.">
        <title>The Global Catalogue of Microorganisms (GCM) 10K type strain sequencing project: providing services to taxonomists for standard genome sequencing and annotation.</title>
        <authorList>
            <consortium name="The Broad Institute Genomics Platform"/>
            <consortium name="The Broad Institute Genome Sequencing Center for Infectious Disease"/>
            <person name="Wu L."/>
            <person name="Ma J."/>
        </authorList>
    </citation>
    <scope>NUCLEOTIDE SEQUENCE [LARGE SCALE GENOMIC DNA]</scope>
    <source>
        <strain evidence="3">JCM 17250</strain>
    </source>
</reference>
<dbReference type="Pfam" id="PF17863">
    <property type="entry name" value="AAA_lid_2"/>
    <property type="match status" value="1"/>
</dbReference>
<sequence>MQLTEIKPMMDQVKRQINKVIVGKEQVIDQLLVSLLASRHVLLEDVPGTGKTLLAKTLATAIDCDFNRIQFTPDLLPSDVIGVTIFHQHKGEFEFQKGPIFTNILLADEINRATPRTQSSLLEGMEEKQVTVDGKTYQLDEPFLVIATQNPIESQGTFPLPEAQLDRFFIKVNLGYPDKNEGIEILKRFRQEQPLTSLASVISRDDLIKAQQVFTDVEVDDAIFQYIIEIADVTRHHEDIVIGLSPRGTQALLRAAQALAVIRGRTFVTPDDVKMIAPAVIEHRLVYSPMIGRSEDGVTSIVDQILQRVEVPTENFKGNRG</sequence>
<evidence type="ECO:0000259" key="1">
    <source>
        <dbReference type="SMART" id="SM00382"/>
    </source>
</evidence>
<accession>A0ABP7VPY5</accession>